<reference evidence="9 10" key="1">
    <citation type="submission" date="2025-05" db="UniProtKB">
        <authorList>
            <consortium name="RefSeq"/>
        </authorList>
    </citation>
    <scope>IDENTIFICATION</scope>
    <source>
        <tissue evidence="9 10">Seedling</tissue>
    </source>
</reference>
<accession>A0ABM4AAJ5</accession>
<dbReference type="Pfam" id="PF00931">
    <property type="entry name" value="NB-ARC"/>
    <property type="match status" value="1"/>
</dbReference>
<dbReference type="InterPro" id="IPR027417">
    <property type="entry name" value="P-loop_NTPase"/>
</dbReference>
<dbReference type="Pfam" id="PF23559">
    <property type="entry name" value="WHD_DRP"/>
    <property type="match status" value="1"/>
</dbReference>
<dbReference type="Gene3D" id="1.10.8.430">
    <property type="entry name" value="Helical domain of apoptotic protease-activating factors"/>
    <property type="match status" value="1"/>
</dbReference>
<dbReference type="Gene3D" id="3.80.10.10">
    <property type="entry name" value="Ribonuclease Inhibitor"/>
    <property type="match status" value="1"/>
</dbReference>
<dbReference type="RefSeq" id="XP_048331645.2">
    <property type="nucleotide sequence ID" value="XM_048475688.2"/>
</dbReference>
<evidence type="ECO:0000256" key="2">
    <source>
        <dbReference type="ARBA" id="ARBA00022741"/>
    </source>
</evidence>
<sequence length="947" mass="109742">MTEIILTSVIDKLVQLLIEEAQLFKGAHKEVMNLKNELELINSLFKDADTKKWVTREQSESFRAWFKQLKEVAYHIEDVIDEYLLHMANHHYRSRRGAFLSFLHNISHKIKALKLSYNMASQIQNIQASLRKIKDRGETYGLSPFDQQGVVSRGMKDDKQYHHDPRLSALFVEENELLGFDTKRDDLVRMLVGGDSMRTVISLIGQGGIGKTTLAKKVYDNEDVKARFDLQAWISISQSYNINKILKSIAMQICPAALTECIMDETDILPKLISILRQCLETKRYMIVFDDIWDINFWNVMKLALPSNDKGSRIIITTRNDNVAACCKENSCDFVLKIEPLSQEMAWELFCKKAFRFEFEMRCPRELEELSLKIVKKCQGLPLVVATIGALLSTKEKVVYEWQKLHDSHESEFETNPYLSSIQEIFSLSYDDLPYYLKSCFLYFGMFPEDHAIENWTLCRLWIAEGFVQKQRSKTLEQVAEEYLNELINRNLIQTWVEFYASTKLCRVHDLMHEIILSRVNQFGFCQSVGRHENDLRSREKFRRLSIHNTTKNVLQNVEDLRGVRSVFLFNIDKLEDINVDLIKKFKLLKVLHFSNSPLCYLPKEVGKLSHLKYISLRNTRIKTLPKSIGRLQSLQTLDIRNTSILDLPIEINNLQNLQCIVAFSSSFEVEHSLKAMEGVKIPEGIGCLEDLQTLLFVDAYRSGTNAIKELENLKKLKMLGITNLSAETGKTLCPCIEKMSHLDMLCVYSINEDEVLDVQHISSPPCFLTQLFLMGKLLKLPEWIKKVQNLRRLALNFSRLTDDPLKVLKHLHYLEFLDIHGAYEGEELHFQEGSFQKLKQLTLEKLYRLKVLKIDEGALPVLEKLFIGPIPLMKEVPSDIKHLEELKFLKVYDMPKEFVLGMQPDGGRDYWKVKHVACVIFGYTVVARKFESYKLGDSELLQRLQG</sequence>
<feature type="domain" description="Disease resistance R13L4/SHOC-2-like LRR" evidence="7">
    <location>
        <begin position="564"/>
        <end position="871"/>
    </location>
</feature>
<evidence type="ECO:0000259" key="7">
    <source>
        <dbReference type="Pfam" id="PF23598"/>
    </source>
</evidence>
<evidence type="ECO:0000256" key="3">
    <source>
        <dbReference type="ARBA" id="ARBA00022821"/>
    </source>
</evidence>
<keyword evidence="1" id="KW-0677">Repeat</keyword>
<evidence type="ECO:0000313" key="10">
    <source>
        <dbReference type="RefSeq" id="XP_060673753.1"/>
    </source>
</evidence>
<dbReference type="InterPro" id="IPR032675">
    <property type="entry name" value="LRR_dom_sf"/>
</dbReference>
<dbReference type="InterPro" id="IPR038005">
    <property type="entry name" value="RX-like_CC"/>
</dbReference>
<gene>
    <name evidence="9 10" type="primary">LOC107421686</name>
</gene>
<dbReference type="Gene3D" id="1.10.10.10">
    <property type="entry name" value="Winged helix-like DNA-binding domain superfamily/Winged helix DNA-binding domain"/>
    <property type="match status" value="1"/>
</dbReference>
<dbReference type="InterPro" id="IPR044974">
    <property type="entry name" value="Disease_R_plants"/>
</dbReference>
<dbReference type="Gene3D" id="1.20.5.4130">
    <property type="match status" value="1"/>
</dbReference>
<name>A0ABM4AAJ5_ZIZJJ</name>
<dbReference type="GeneID" id="107421686"/>
<dbReference type="InterPro" id="IPR042197">
    <property type="entry name" value="Apaf_helical"/>
</dbReference>
<dbReference type="InterPro" id="IPR058922">
    <property type="entry name" value="WHD_DRP"/>
</dbReference>
<dbReference type="InterPro" id="IPR002182">
    <property type="entry name" value="NB-ARC"/>
</dbReference>
<proteinExistence type="predicted"/>
<dbReference type="InterPro" id="IPR041118">
    <property type="entry name" value="Rx_N"/>
</dbReference>
<dbReference type="Gene3D" id="3.40.50.300">
    <property type="entry name" value="P-loop containing nucleotide triphosphate hydrolases"/>
    <property type="match status" value="1"/>
</dbReference>
<keyword evidence="2" id="KW-0547">Nucleotide-binding</keyword>
<evidence type="ECO:0000259" key="5">
    <source>
        <dbReference type="Pfam" id="PF18052"/>
    </source>
</evidence>
<evidence type="ECO:0000313" key="9">
    <source>
        <dbReference type="RefSeq" id="XP_048331645.2"/>
    </source>
</evidence>
<dbReference type="SUPFAM" id="SSF52540">
    <property type="entry name" value="P-loop containing nucleoside triphosphate hydrolases"/>
    <property type="match status" value="1"/>
</dbReference>
<keyword evidence="8" id="KW-1185">Reference proteome</keyword>
<dbReference type="InterPro" id="IPR036388">
    <property type="entry name" value="WH-like_DNA-bd_sf"/>
</dbReference>
<dbReference type="Proteomes" id="UP001652623">
    <property type="component" value="Chromosome 5"/>
</dbReference>
<protein>
    <submittedName>
        <fullName evidence="9 10">Disease resistance protein RPM1-like</fullName>
    </submittedName>
</protein>
<keyword evidence="3" id="KW-0611">Plant defense</keyword>
<dbReference type="RefSeq" id="XP_060673753.1">
    <property type="nucleotide sequence ID" value="XM_060817770.1"/>
</dbReference>
<dbReference type="PANTHER" id="PTHR23155">
    <property type="entry name" value="DISEASE RESISTANCE PROTEIN RP"/>
    <property type="match status" value="1"/>
</dbReference>
<dbReference type="Pfam" id="PF18052">
    <property type="entry name" value="Rx_N"/>
    <property type="match status" value="1"/>
</dbReference>
<organism evidence="8 10">
    <name type="scientific">Ziziphus jujuba</name>
    <name type="common">Chinese jujube</name>
    <name type="synonym">Ziziphus sativa</name>
    <dbReference type="NCBI Taxonomy" id="326968"/>
    <lineage>
        <taxon>Eukaryota</taxon>
        <taxon>Viridiplantae</taxon>
        <taxon>Streptophyta</taxon>
        <taxon>Embryophyta</taxon>
        <taxon>Tracheophyta</taxon>
        <taxon>Spermatophyta</taxon>
        <taxon>Magnoliopsida</taxon>
        <taxon>eudicotyledons</taxon>
        <taxon>Gunneridae</taxon>
        <taxon>Pentapetalae</taxon>
        <taxon>rosids</taxon>
        <taxon>fabids</taxon>
        <taxon>Rosales</taxon>
        <taxon>Rhamnaceae</taxon>
        <taxon>Paliureae</taxon>
        <taxon>Ziziphus</taxon>
    </lineage>
</organism>
<feature type="domain" description="Disease resistance protein winged helix" evidence="6">
    <location>
        <begin position="446"/>
        <end position="516"/>
    </location>
</feature>
<dbReference type="PRINTS" id="PR00364">
    <property type="entry name" value="DISEASERSIST"/>
</dbReference>
<dbReference type="CDD" id="cd14798">
    <property type="entry name" value="RX-CC_like"/>
    <property type="match status" value="1"/>
</dbReference>
<dbReference type="InterPro" id="IPR055414">
    <property type="entry name" value="LRR_R13L4/SHOC2-like"/>
</dbReference>
<feature type="domain" description="NB-ARC" evidence="4">
    <location>
        <begin position="183"/>
        <end position="356"/>
    </location>
</feature>
<evidence type="ECO:0000259" key="4">
    <source>
        <dbReference type="Pfam" id="PF00931"/>
    </source>
</evidence>
<dbReference type="SUPFAM" id="SSF52058">
    <property type="entry name" value="L domain-like"/>
    <property type="match status" value="1"/>
</dbReference>
<evidence type="ECO:0000313" key="8">
    <source>
        <dbReference type="Proteomes" id="UP001652623"/>
    </source>
</evidence>
<evidence type="ECO:0000256" key="1">
    <source>
        <dbReference type="ARBA" id="ARBA00022737"/>
    </source>
</evidence>
<dbReference type="PANTHER" id="PTHR23155:SF1052">
    <property type="entry name" value="DISEASE RESISTANCE PROTEIN RPM1"/>
    <property type="match status" value="1"/>
</dbReference>
<evidence type="ECO:0000259" key="6">
    <source>
        <dbReference type="Pfam" id="PF23559"/>
    </source>
</evidence>
<feature type="domain" description="Disease resistance N-terminal" evidence="5">
    <location>
        <begin position="6"/>
        <end position="97"/>
    </location>
</feature>
<dbReference type="Pfam" id="PF23598">
    <property type="entry name" value="LRR_14"/>
    <property type="match status" value="1"/>
</dbReference>